<reference evidence="8" key="1">
    <citation type="submission" date="2011-05" db="EMBL/GenBank/DDBJ databases">
        <title>The genome sequence of Vittaforma corneae strain ATCC 50505.</title>
        <authorList>
            <consortium name="The Broad Institute Genome Sequencing Platform"/>
            <person name="Cuomo C."/>
            <person name="Didier E."/>
            <person name="Bowers L."/>
            <person name="Young S.K."/>
            <person name="Zeng Q."/>
            <person name="Gargeya S."/>
            <person name="Fitzgerald M."/>
            <person name="Haas B."/>
            <person name="Abouelleil A."/>
            <person name="Alvarado L."/>
            <person name="Arachchi H.M."/>
            <person name="Berlin A."/>
            <person name="Chapman S.B."/>
            <person name="Gearin G."/>
            <person name="Goldberg J."/>
            <person name="Griggs A."/>
            <person name="Gujja S."/>
            <person name="Hansen M."/>
            <person name="Heiman D."/>
            <person name="Howarth C."/>
            <person name="Larimer J."/>
            <person name="Lui A."/>
            <person name="MacDonald P.J.P."/>
            <person name="McCowen C."/>
            <person name="Montmayeur A."/>
            <person name="Murphy C."/>
            <person name="Neiman D."/>
            <person name="Pearson M."/>
            <person name="Priest M."/>
            <person name="Roberts A."/>
            <person name="Saif S."/>
            <person name="Shea T."/>
            <person name="Sisk P."/>
            <person name="Stolte C."/>
            <person name="Sykes S."/>
            <person name="Wortman J."/>
            <person name="Nusbaum C."/>
            <person name="Birren B."/>
        </authorList>
    </citation>
    <scope>NUCLEOTIDE SEQUENCE [LARGE SCALE GENOMIC DNA]</scope>
    <source>
        <strain evidence="8">ATCC 50505</strain>
    </source>
</reference>
<evidence type="ECO:0000256" key="5">
    <source>
        <dbReference type="ARBA" id="ARBA00022917"/>
    </source>
</evidence>
<evidence type="ECO:0000256" key="1">
    <source>
        <dbReference type="ARBA" id="ARBA00009860"/>
    </source>
</evidence>
<proteinExistence type="inferred from homology"/>
<sequence>MDEIKSNWKYYQVSSIEQQQKDWASSVKQICIVKTVPELLYTLDQTEIAGLENFLDLSFFRQNIAPMWEDPNNVTGGRIIVEIPTALKEKLHGLWKKTVVFCILEPFKGINGCVYAEKANYRICIWISDPTSAEDITHAWKRILDCDELSFSFSLHAKHTEPSKSKKKPFSSRRDR</sequence>
<organism evidence="7 8">
    <name type="scientific">Vittaforma corneae (strain ATCC 50505)</name>
    <name type="common">Microsporidian parasite</name>
    <name type="synonym">Nosema corneum</name>
    <dbReference type="NCBI Taxonomy" id="993615"/>
    <lineage>
        <taxon>Eukaryota</taxon>
        <taxon>Fungi</taxon>
        <taxon>Fungi incertae sedis</taxon>
        <taxon>Microsporidia</taxon>
        <taxon>Nosematidae</taxon>
        <taxon>Vittaforma</taxon>
    </lineage>
</organism>
<keyword evidence="8" id="KW-1185">Reference proteome</keyword>
<keyword evidence="4 6" id="KW-0694">RNA-binding</keyword>
<dbReference type="HOGENOM" id="CLU_043552_2_1_1"/>
<dbReference type="GO" id="GO:0016281">
    <property type="term" value="C:eukaryotic translation initiation factor 4F complex"/>
    <property type="evidence" value="ECO:0007669"/>
    <property type="project" value="TreeGrafter"/>
</dbReference>
<evidence type="ECO:0000256" key="4">
    <source>
        <dbReference type="ARBA" id="ARBA00022884"/>
    </source>
</evidence>
<keyword evidence="2 6" id="KW-0396">Initiation factor</keyword>
<dbReference type="Pfam" id="PF01652">
    <property type="entry name" value="IF4E"/>
    <property type="match status" value="1"/>
</dbReference>
<gene>
    <name evidence="7" type="ORF">VICG_00660</name>
</gene>
<dbReference type="Proteomes" id="UP000011082">
    <property type="component" value="Unassembled WGS sequence"/>
</dbReference>
<accession>L2GN55</accession>
<dbReference type="RefSeq" id="XP_007604112.1">
    <property type="nucleotide sequence ID" value="XM_007604050.1"/>
</dbReference>
<dbReference type="AlphaFoldDB" id="L2GN55"/>
<evidence type="ECO:0000313" key="7">
    <source>
        <dbReference type="EMBL" id="ELA42261.1"/>
    </source>
</evidence>
<dbReference type="GO" id="GO:0003743">
    <property type="term" value="F:translation initiation factor activity"/>
    <property type="evidence" value="ECO:0007669"/>
    <property type="project" value="UniProtKB-KW"/>
</dbReference>
<dbReference type="GO" id="GO:0000340">
    <property type="term" value="F:RNA 7-methylguanosine cap binding"/>
    <property type="evidence" value="ECO:0007669"/>
    <property type="project" value="TreeGrafter"/>
</dbReference>
<dbReference type="SUPFAM" id="SSF55418">
    <property type="entry name" value="eIF4e-like"/>
    <property type="match status" value="1"/>
</dbReference>
<evidence type="ECO:0000256" key="2">
    <source>
        <dbReference type="ARBA" id="ARBA00022540"/>
    </source>
</evidence>
<dbReference type="InterPro" id="IPR001040">
    <property type="entry name" value="TIF_eIF_4E"/>
</dbReference>
<name>L2GN55_VITCO</name>
<dbReference type="OrthoDB" id="590761at2759"/>
<evidence type="ECO:0000256" key="6">
    <source>
        <dbReference type="RuleBase" id="RU004374"/>
    </source>
</evidence>
<comment type="similarity">
    <text evidence="1 6">Belongs to the eukaryotic initiation factor 4E family.</text>
</comment>
<evidence type="ECO:0000313" key="8">
    <source>
        <dbReference type="Proteomes" id="UP000011082"/>
    </source>
</evidence>
<dbReference type="EMBL" id="JH370133">
    <property type="protein sequence ID" value="ELA42261.1"/>
    <property type="molecule type" value="Genomic_DNA"/>
</dbReference>
<dbReference type="InterPro" id="IPR023398">
    <property type="entry name" value="TIF_eIF4e-like"/>
</dbReference>
<keyword evidence="3" id="KW-0810">Translation regulation</keyword>
<dbReference type="VEuPathDB" id="MicrosporidiaDB:VICG_00660"/>
<dbReference type="Gene3D" id="3.30.760.10">
    <property type="entry name" value="RNA Cap, Translation Initiation Factor Eif4e"/>
    <property type="match status" value="1"/>
</dbReference>
<dbReference type="GeneID" id="19881377"/>
<protein>
    <submittedName>
        <fullName evidence="7">Uncharacterized protein</fullName>
    </submittedName>
</protein>
<dbReference type="PANTHER" id="PTHR11960:SF8">
    <property type="entry name" value="EUKARYOTIC TRANSLATION INITIATION FACTOR 4E1-RELATED"/>
    <property type="match status" value="1"/>
</dbReference>
<keyword evidence="5 6" id="KW-0648">Protein biosynthesis</keyword>
<dbReference type="STRING" id="993615.L2GN55"/>
<dbReference type="OMA" id="DPEIPWE"/>
<dbReference type="GO" id="GO:0006417">
    <property type="term" value="P:regulation of translation"/>
    <property type="evidence" value="ECO:0007669"/>
    <property type="project" value="UniProtKB-KW"/>
</dbReference>
<evidence type="ECO:0000256" key="3">
    <source>
        <dbReference type="ARBA" id="ARBA00022845"/>
    </source>
</evidence>
<dbReference type="PANTHER" id="PTHR11960">
    <property type="entry name" value="EUKARYOTIC TRANSLATION INITIATION FACTOR 4E RELATED"/>
    <property type="match status" value="1"/>
</dbReference>
<dbReference type="InParanoid" id="L2GN55"/>